<comment type="caution">
    <text evidence="1">The sequence shown here is derived from an EMBL/GenBank/DDBJ whole genome shotgun (WGS) entry which is preliminary data.</text>
</comment>
<dbReference type="EMBL" id="JASBWT010000010">
    <property type="protein sequence ID" value="KAJ9101133.1"/>
    <property type="molecule type" value="Genomic_DNA"/>
</dbReference>
<name>A0ACC2VPW0_9TREE</name>
<accession>A0ACC2VPW0</accession>
<protein>
    <submittedName>
        <fullName evidence="1">Uncharacterized protein</fullName>
    </submittedName>
</protein>
<keyword evidence="2" id="KW-1185">Reference proteome</keyword>
<evidence type="ECO:0000313" key="1">
    <source>
        <dbReference type="EMBL" id="KAJ9101133.1"/>
    </source>
</evidence>
<evidence type="ECO:0000313" key="2">
    <source>
        <dbReference type="Proteomes" id="UP001227268"/>
    </source>
</evidence>
<sequence>MLSKLSIAAATGVIALFAKDSTAQVTATGSMPGATIGDTEAEVVAWCSQKRNNARVIPDGVLKAVHFVKTPLYVQVQGWGDLTTLGVAANDQGGELDPHGATGEGNPVGGNVTSNVSGSDVLYGEWMSYISATQFCLRVCISENTTYSAALECQHTLDLMGCEWVMPGDYTEDSFTSCDGDAAYPPGVYPQADGSTSTFAQRYSYTDSTGATQYGGDTVTPKAPYSTPATSNCQTFSSVGNGIASLALAPSASITSSSSSFAQPTITQPTDTPQPTTGKGTCKRSTR</sequence>
<gene>
    <name evidence="1" type="ORF">QFC21_003351</name>
</gene>
<proteinExistence type="predicted"/>
<dbReference type="Proteomes" id="UP001227268">
    <property type="component" value="Unassembled WGS sequence"/>
</dbReference>
<reference evidence="1" key="1">
    <citation type="submission" date="2023-04" db="EMBL/GenBank/DDBJ databases">
        <title>Draft Genome sequencing of Naganishia species isolated from polar environments using Oxford Nanopore Technology.</title>
        <authorList>
            <person name="Leo P."/>
            <person name="Venkateswaran K."/>
        </authorList>
    </citation>
    <scope>NUCLEOTIDE SEQUENCE</scope>
    <source>
        <strain evidence="1">MNA-CCFEE 5423</strain>
    </source>
</reference>
<organism evidence="1 2">
    <name type="scientific">Naganishia friedmannii</name>
    <dbReference type="NCBI Taxonomy" id="89922"/>
    <lineage>
        <taxon>Eukaryota</taxon>
        <taxon>Fungi</taxon>
        <taxon>Dikarya</taxon>
        <taxon>Basidiomycota</taxon>
        <taxon>Agaricomycotina</taxon>
        <taxon>Tremellomycetes</taxon>
        <taxon>Filobasidiales</taxon>
        <taxon>Filobasidiaceae</taxon>
        <taxon>Naganishia</taxon>
    </lineage>
</organism>